<feature type="transmembrane region" description="Helical" evidence="6">
    <location>
        <begin position="330"/>
        <end position="349"/>
    </location>
</feature>
<dbReference type="EMBL" id="JACBZT010000001">
    <property type="protein sequence ID" value="NYJ08629.1"/>
    <property type="molecule type" value="Genomic_DNA"/>
</dbReference>
<dbReference type="InterPro" id="IPR020846">
    <property type="entry name" value="MFS_dom"/>
</dbReference>
<feature type="transmembrane region" description="Helical" evidence="6">
    <location>
        <begin position="224"/>
        <end position="242"/>
    </location>
</feature>
<feature type="transmembrane region" description="Helical" evidence="6">
    <location>
        <begin position="193"/>
        <end position="212"/>
    </location>
</feature>
<evidence type="ECO:0000256" key="3">
    <source>
        <dbReference type="ARBA" id="ARBA00022692"/>
    </source>
</evidence>
<feature type="transmembrane region" description="Helical" evidence="6">
    <location>
        <begin position="162"/>
        <end position="181"/>
    </location>
</feature>
<feature type="transmembrane region" description="Helical" evidence="6">
    <location>
        <begin position="431"/>
        <end position="453"/>
    </location>
</feature>
<dbReference type="AlphaFoldDB" id="A0A853CPA8"/>
<evidence type="ECO:0000313" key="9">
    <source>
        <dbReference type="Proteomes" id="UP000541969"/>
    </source>
</evidence>
<gene>
    <name evidence="8" type="ORF">GGQ55_004907</name>
</gene>
<protein>
    <submittedName>
        <fullName evidence="8">MFS family permease</fullName>
    </submittedName>
</protein>
<feature type="transmembrane region" description="Helical" evidence="6">
    <location>
        <begin position="45"/>
        <end position="63"/>
    </location>
</feature>
<evidence type="ECO:0000256" key="1">
    <source>
        <dbReference type="ARBA" id="ARBA00004651"/>
    </source>
</evidence>
<comment type="caution">
    <text evidence="8">The sequence shown here is derived from an EMBL/GenBank/DDBJ whole genome shotgun (WGS) entry which is preliminary data.</text>
</comment>
<organism evidence="8 9">
    <name type="scientific">Petropleomorpha daqingensis</name>
    <dbReference type="NCBI Taxonomy" id="2026353"/>
    <lineage>
        <taxon>Bacteria</taxon>
        <taxon>Bacillati</taxon>
        <taxon>Actinomycetota</taxon>
        <taxon>Actinomycetes</taxon>
        <taxon>Geodermatophilales</taxon>
        <taxon>Geodermatophilaceae</taxon>
        <taxon>Petropleomorpha</taxon>
    </lineage>
</organism>
<feature type="transmembrane region" description="Helical" evidence="6">
    <location>
        <begin position="292"/>
        <end position="318"/>
    </location>
</feature>
<dbReference type="GO" id="GO:0005886">
    <property type="term" value="C:plasma membrane"/>
    <property type="evidence" value="ECO:0007669"/>
    <property type="project" value="UniProtKB-SubCell"/>
</dbReference>
<evidence type="ECO:0000313" key="8">
    <source>
        <dbReference type="EMBL" id="NYJ08629.1"/>
    </source>
</evidence>
<dbReference type="PROSITE" id="PS50850">
    <property type="entry name" value="MFS"/>
    <property type="match status" value="1"/>
</dbReference>
<feature type="domain" description="Major facilitator superfamily (MFS) profile" evidence="7">
    <location>
        <begin position="5"/>
        <end position="457"/>
    </location>
</feature>
<dbReference type="PANTHER" id="PTHR42718">
    <property type="entry name" value="MAJOR FACILITATOR SUPERFAMILY MULTIDRUG TRANSPORTER MFSC"/>
    <property type="match status" value="1"/>
</dbReference>
<comment type="subcellular location">
    <subcellularLocation>
        <location evidence="1">Cell membrane</location>
        <topology evidence="1">Multi-pass membrane protein</topology>
    </subcellularLocation>
</comment>
<keyword evidence="4 6" id="KW-1133">Transmembrane helix</keyword>
<keyword evidence="2" id="KW-0813">Transport</keyword>
<dbReference type="Gene3D" id="1.20.1250.20">
    <property type="entry name" value="MFS general substrate transporter like domains"/>
    <property type="match status" value="2"/>
</dbReference>
<dbReference type="Proteomes" id="UP000541969">
    <property type="component" value="Unassembled WGS sequence"/>
</dbReference>
<dbReference type="GO" id="GO:0022857">
    <property type="term" value="F:transmembrane transporter activity"/>
    <property type="evidence" value="ECO:0007669"/>
    <property type="project" value="InterPro"/>
</dbReference>
<reference evidence="8 9" key="1">
    <citation type="submission" date="2020-07" db="EMBL/GenBank/DDBJ databases">
        <title>Sequencing the genomes of 1000 actinobacteria strains.</title>
        <authorList>
            <person name="Klenk H.-P."/>
        </authorList>
    </citation>
    <scope>NUCLEOTIDE SEQUENCE [LARGE SCALE GENOMIC DNA]</scope>
    <source>
        <strain evidence="8 9">DSM 104001</strain>
    </source>
</reference>
<feature type="transmembrane region" description="Helical" evidence="6">
    <location>
        <begin position="75"/>
        <end position="101"/>
    </location>
</feature>
<feature type="transmembrane region" description="Helical" evidence="6">
    <location>
        <begin position="355"/>
        <end position="380"/>
    </location>
</feature>
<feature type="transmembrane region" description="Helical" evidence="6">
    <location>
        <begin position="263"/>
        <end position="286"/>
    </location>
</feature>
<evidence type="ECO:0000256" key="6">
    <source>
        <dbReference type="SAM" id="Phobius"/>
    </source>
</evidence>
<proteinExistence type="predicted"/>
<keyword evidence="5 6" id="KW-0472">Membrane</keyword>
<evidence type="ECO:0000256" key="5">
    <source>
        <dbReference type="ARBA" id="ARBA00023136"/>
    </source>
</evidence>
<dbReference type="InterPro" id="IPR036259">
    <property type="entry name" value="MFS_trans_sf"/>
</dbReference>
<evidence type="ECO:0000256" key="4">
    <source>
        <dbReference type="ARBA" id="ARBA00022989"/>
    </source>
</evidence>
<evidence type="ECO:0000256" key="2">
    <source>
        <dbReference type="ARBA" id="ARBA00022448"/>
    </source>
</evidence>
<dbReference type="Pfam" id="PF07690">
    <property type="entry name" value="MFS_1"/>
    <property type="match status" value="1"/>
</dbReference>
<dbReference type="PANTHER" id="PTHR42718:SF9">
    <property type="entry name" value="MAJOR FACILITATOR SUPERFAMILY MULTIDRUG TRANSPORTER MFSC"/>
    <property type="match status" value="1"/>
</dbReference>
<name>A0A853CPA8_9ACTN</name>
<feature type="transmembrane region" description="Helical" evidence="6">
    <location>
        <begin position="401"/>
        <end position="419"/>
    </location>
</feature>
<evidence type="ECO:0000259" key="7">
    <source>
        <dbReference type="PROSITE" id="PS50850"/>
    </source>
</evidence>
<accession>A0A853CPA8</accession>
<sequence>MSTPAPRALVPALIFIGTCVAVISSLGAPLVPAIAADTGASPASAQWTLTITLLVGAVATPVVGRLGDGPHRRPVVLAVLALVVLGGVLAALPLGLGWIIAGRGLQGFGLGLTPVAIATARDVLAGERGRSTAAALSLTTAAGIGLGYPITGAIAELGGVHAAFWFGAAFTAIALVTALVVFPPSPSRPATRLDVVGGLLLGVGLACLLLFISEGEAHGWASPWLLALVAVAVVSLVAWVFWELRRPAPLVDLHLARGRTASVAHAASMLTGLANYLLITGVTFLAQTPESSGYGFGASVVLSGLILLPFSVGSLLAGRVVRGLVVRGRGAVVLPASALIVAAAALLFATARTQLWELFVLMGVCGFGVGGAFSAFPGLIARAVPPSETGSAMGLNQVLRYVGFASGSALTATLLEAATPGSGGVPASSGYTVLGLVACGVALVTAVLTAVLLRHPAPAPAAVAEAAVTGQ</sequence>
<dbReference type="SUPFAM" id="SSF103473">
    <property type="entry name" value="MFS general substrate transporter"/>
    <property type="match status" value="1"/>
</dbReference>
<dbReference type="InterPro" id="IPR011701">
    <property type="entry name" value="MFS"/>
</dbReference>
<keyword evidence="3 6" id="KW-0812">Transmembrane</keyword>
<dbReference type="RefSeq" id="WP_366490188.1">
    <property type="nucleotide sequence ID" value="NZ_JACBZT010000001.1"/>
</dbReference>
<keyword evidence="9" id="KW-1185">Reference proteome</keyword>
<feature type="transmembrane region" description="Helical" evidence="6">
    <location>
        <begin position="131"/>
        <end position="150"/>
    </location>
</feature>
<feature type="transmembrane region" description="Helical" evidence="6">
    <location>
        <begin position="107"/>
        <end position="124"/>
    </location>
</feature>